<evidence type="ECO:0000259" key="2">
    <source>
        <dbReference type="Pfam" id="PF03959"/>
    </source>
</evidence>
<sequence length="90" mass="10374">MHSPQKNSLTPPPTTTNNMRHKILVLHGNRQTGDLLLHRMDKLHKAIRREFQWEMVAPDAPHVWSSHDIIDDDDDNNPHGGHATSKEEEK</sequence>
<feature type="domain" description="Serine hydrolase" evidence="2">
    <location>
        <begin position="21"/>
        <end position="78"/>
    </location>
</feature>
<keyword evidence="4" id="KW-1185">Reference proteome</keyword>
<name>A0ABD3Q327_9STRA</name>
<comment type="caution">
    <text evidence="3">The sequence shown here is derived from an EMBL/GenBank/DDBJ whole genome shotgun (WGS) entry which is preliminary data.</text>
</comment>
<dbReference type="Pfam" id="PF03959">
    <property type="entry name" value="FSH1"/>
    <property type="match status" value="1"/>
</dbReference>
<dbReference type="InterPro" id="IPR005645">
    <property type="entry name" value="FSH-like_dom"/>
</dbReference>
<protein>
    <recommendedName>
        <fullName evidence="2">Serine hydrolase domain-containing protein</fullName>
    </recommendedName>
</protein>
<dbReference type="Gene3D" id="3.40.50.1820">
    <property type="entry name" value="alpha/beta hydrolase"/>
    <property type="match status" value="1"/>
</dbReference>
<organism evidence="3 4">
    <name type="scientific">Cyclotella cryptica</name>
    <dbReference type="NCBI Taxonomy" id="29204"/>
    <lineage>
        <taxon>Eukaryota</taxon>
        <taxon>Sar</taxon>
        <taxon>Stramenopiles</taxon>
        <taxon>Ochrophyta</taxon>
        <taxon>Bacillariophyta</taxon>
        <taxon>Coscinodiscophyceae</taxon>
        <taxon>Thalassiosirophycidae</taxon>
        <taxon>Stephanodiscales</taxon>
        <taxon>Stephanodiscaceae</taxon>
        <taxon>Cyclotella</taxon>
    </lineage>
</organism>
<evidence type="ECO:0000313" key="4">
    <source>
        <dbReference type="Proteomes" id="UP001516023"/>
    </source>
</evidence>
<proteinExistence type="predicted"/>
<gene>
    <name evidence="3" type="ORF">HJC23_008046</name>
</gene>
<dbReference type="EMBL" id="JABMIG020000079">
    <property type="protein sequence ID" value="KAL3794590.1"/>
    <property type="molecule type" value="Genomic_DNA"/>
</dbReference>
<dbReference type="InterPro" id="IPR029058">
    <property type="entry name" value="AB_hydrolase_fold"/>
</dbReference>
<reference evidence="3 4" key="1">
    <citation type="journal article" date="2020" name="G3 (Bethesda)">
        <title>Improved Reference Genome for Cyclotella cryptica CCMP332, a Model for Cell Wall Morphogenesis, Salinity Adaptation, and Lipid Production in Diatoms (Bacillariophyta).</title>
        <authorList>
            <person name="Roberts W.R."/>
            <person name="Downey K.M."/>
            <person name="Ruck E.C."/>
            <person name="Traller J.C."/>
            <person name="Alverson A.J."/>
        </authorList>
    </citation>
    <scope>NUCLEOTIDE SEQUENCE [LARGE SCALE GENOMIC DNA]</scope>
    <source>
        <strain evidence="3 4">CCMP332</strain>
    </source>
</reference>
<evidence type="ECO:0000313" key="3">
    <source>
        <dbReference type="EMBL" id="KAL3794590.1"/>
    </source>
</evidence>
<evidence type="ECO:0000256" key="1">
    <source>
        <dbReference type="SAM" id="MobiDB-lite"/>
    </source>
</evidence>
<dbReference type="AlphaFoldDB" id="A0ABD3Q327"/>
<feature type="region of interest" description="Disordered" evidence="1">
    <location>
        <begin position="64"/>
        <end position="90"/>
    </location>
</feature>
<dbReference type="Proteomes" id="UP001516023">
    <property type="component" value="Unassembled WGS sequence"/>
</dbReference>
<accession>A0ABD3Q327</accession>